<feature type="region of interest" description="Disordered" evidence="1">
    <location>
        <begin position="1"/>
        <end position="44"/>
    </location>
</feature>
<feature type="transmembrane region" description="Helical" evidence="2">
    <location>
        <begin position="208"/>
        <end position="232"/>
    </location>
</feature>
<dbReference type="STRING" id="2017.SAMN05444320_106380"/>
<evidence type="ECO:0000313" key="3">
    <source>
        <dbReference type="EMBL" id="SHG10361.1"/>
    </source>
</evidence>
<evidence type="ECO:0008006" key="5">
    <source>
        <dbReference type="Google" id="ProtNLM"/>
    </source>
</evidence>
<dbReference type="EMBL" id="FQVN01000006">
    <property type="protein sequence ID" value="SHG10361.1"/>
    <property type="molecule type" value="Genomic_DNA"/>
</dbReference>
<feature type="transmembrane region" description="Helical" evidence="2">
    <location>
        <begin position="129"/>
        <end position="150"/>
    </location>
</feature>
<evidence type="ECO:0000313" key="4">
    <source>
        <dbReference type="Proteomes" id="UP000184501"/>
    </source>
</evidence>
<dbReference type="OrthoDB" id="5244221at2"/>
<feature type="compositionally biased region" description="Basic and acidic residues" evidence="1">
    <location>
        <begin position="1"/>
        <end position="11"/>
    </location>
</feature>
<feature type="transmembrane region" description="Helical" evidence="2">
    <location>
        <begin position="105"/>
        <end position="123"/>
    </location>
</feature>
<dbReference type="AlphaFoldDB" id="A0A1M5H2S3"/>
<keyword evidence="2" id="KW-0472">Membrane</keyword>
<proteinExistence type="predicted"/>
<gene>
    <name evidence="3" type="ORF">SAMN05444320_106380</name>
</gene>
<evidence type="ECO:0000256" key="1">
    <source>
        <dbReference type="SAM" id="MobiDB-lite"/>
    </source>
</evidence>
<keyword evidence="2" id="KW-0812">Transmembrane</keyword>
<dbReference type="Pfam" id="PF11361">
    <property type="entry name" value="DUF3159"/>
    <property type="match status" value="1"/>
</dbReference>
<protein>
    <recommendedName>
        <fullName evidence="5">Intracellular septation protein A</fullName>
    </recommendedName>
</protein>
<name>A0A1M5H2S3_STRHI</name>
<dbReference type="RefSeq" id="WP_083959877.1">
    <property type="nucleotide sequence ID" value="NZ_FQVN01000006.1"/>
</dbReference>
<feature type="region of interest" description="Disordered" evidence="1">
    <location>
        <begin position="241"/>
        <end position="283"/>
    </location>
</feature>
<keyword evidence="4" id="KW-1185">Reference proteome</keyword>
<feature type="transmembrane region" description="Helical" evidence="2">
    <location>
        <begin position="177"/>
        <end position="196"/>
    </location>
</feature>
<dbReference type="InterPro" id="IPR016566">
    <property type="entry name" value="UCP010219"/>
</dbReference>
<keyword evidence="2" id="KW-1133">Transmembrane helix</keyword>
<accession>A0A1M5H2S3</accession>
<reference evidence="3 4" key="1">
    <citation type="submission" date="2016-11" db="EMBL/GenBank/DDBJ databases">
        <authorList>
            <person name="Jaros S."/>
            <person name="Januszkiewicz K."/>
            <person name="Wedrychowicz H."/>
        </authorList>
    </citation>
    <scope>NUCLEOTIDE SEQUENCE [LARGE SCALE GENOMIC DNA]</scope>
    <source>
        <strain evidence="3 4">DSM 44523</strain>
    </source>
</reference>
<organism evidence="3 4">
    <name type="scientific">Streptoalloteichus hindustanus</name>
    <dbReference type="NCBI Taxonomy" id="2017"/>
    <lineage>
        <taxon>Bacteria</taxon>
        <taxon>Bacillati</taxon>
        <taxon>Actinomycetota</taxon>
        <taxon>Actinomycetes</taxon>
        <taxon>Pseudonocardiales</taxon>
        <taxon>Pseudonocardiaceae</taxon>
        <taxon>Streptoalloteichus</taxon>
    </lineage>
</organism>
<evidence type="ECO:0000256" key="2">
    <source>
        <dbReference type="SAM" id="Phobius"/>
    </source>
</evidence>
<feature type="transmembrane region" description="Helical" evidence="2">
    <location>
        <begin position="81"/>
        <end position="98"/>
    </location>
</feature>
<sequence length="283" mass="29975">MTEPTAHRAAEDAAVPAAAAPLPGRDMAQDSVRDPEREPAPDAERQQTMLEMMGGVHGLVYSSVPVLVFILVNVLTGLTPAIWSALGVAVAIAVWRVIRREPVQPAISGLFGVGIAAFIAHRTGSAKGFFLFGIWVSLVYGGVFLVSALVRWPLVGVVWSALNGTGFGWRSDRRVRLAYDLATLAWVVVFGARYVVQQWLYDNDLTGWLAAARLGMGWPLTGLALLVTVWAVRRDTQRVARENGEAGNQAGSDATSTEGAAGAKGVVNPGTGPEQTTSASSPS</sequence>
<feature type="compositionally biased region" description="Basic and acidic residues" evidence="1">
    <location>
        <begin position="27"/>
        <end position="44"/>
    </location>
</feature>
<feature type="compositionally biased region" description="Polar residues" evidence="1">
    <location>
        <begin position="273"/>
        <end position="283"/>
    </location>
</feature>
<feature type="transmembrane region" description="Helical" evidence="2">
    <location>
        <begin position="55"/>
        <end position="75"/>
    </location>
</feature>
<dbReference type="Proteomes" id="UP000184501">
    <property type="component" value="Unassembled WGS sequence"/>
</dbReference>
<feature type="compositionally biased region" description="Polar residues" evidence="1">
    <location>
        <begin position="249"/>
        <end position="258"/>
    </location>
</feature>